<feature type="chain" id="PRO_5029790850" description="Cnidarian restricted protein" evidence="1">
    <location>
        <begin position="22"/>
        <end position="205"/>
    </location>
</feature>
<proteinExistence type="predicted"/>
<dbReference type="EnsemblMetazoa" id="CLYHEMT018439.1">
    <property type="protein sequence ID" value="CLYHEMP018439.1"/>
    <property type="gene ID" value="CLYHEMG018439"/>
</dbReference>
<protein>
    <recommendedName>
        <fullName evidence="4">Cnidarian restricted protein</fullName>
    </recommendedName>
</protein>
<keyword evidence="1" id="KW-0732">Signal</keyword>
<dbReference type="RefSeq" id="XP_066924471.1">
    <property type="nucleotide sequence ID" value="XM_067068370.1"/>
</dbReference>
<organism evidence="2 3">
    <name type="scientific">Clytia hemisphaerica</name>
    <dbReference type="NCBI Taxonomy" id="252671"/>
    <lineage>
        <taxon>Eukaryota</taxon>
        <taxon>Metazoa</taxon>
        <taxon>Cnidaria</taxon>
        <taxon>Hydrozoa</taxon>
        <taxon>Hydroidolina</taxon>
        <taxon>Leptothecata</taxon>
        <taxon>Obeliida</taxon>
        <taxon>Clytiidae</taxon>
        <taxon>Clytia</taxon>
    </lineage>
</organism>
<dbReference type="Proteomes" id="UP000594262">
    <property type="component" value="Unplaced"/>
</dbReference>
<evidence type="ECO:0000313" key="3">
    <source>
        <dbReference type="Proteomes" id="UP000594262"/>
    </source>
</evidence>
<evidence type="ECO:0000313" key="2">
    <source>
        <dbReference type="EnsemblMetazoa" id="CLYHEMP018439.1"/>
    </source>
</evidence>
<accession>A0A7M5X710</accession>
<dbReference type="GeneID" id="136811753"/>
<sequence>MTVKTPSLLLILFTYTLSLQAYQRCIKRTPENNHGRKPAVFVGNEEFEVTNGRLAALIPRLSTEWELSVSLRMRSEIPRGDPKVPRCNIIHVEAAKPGLYGFRTPQISLEKSDQRMVISSAVNNDHNFKINFFELKINQTIRLWIQQRYMSNGEYKFEVKINGTVIGSAVNKEARQFYDASVWMSGPLYETCPVSISNFKITNFL</sequence>
<evidence type="ECO:0008006" key="4">
    <source>
        <dbReference type="Google" id="ProtNLM"/>
    </source>
</evidence>
<name>A0A7M5X710_9CNID</name>
<feature type="signal peptide" evidence="1">
    <location>
        <begin position="1"/>
        <end position="21"/>
    </location>
</feature>
<dbReference type="AlphaFoldDB" id="A0A7M5X710"/>
<evidence type="ECO:0000256" key="1">
    <source>
        <dbReference type="SAM" id="SignalP"/>
    </source>
</evidence>
<reference evidence="2" key="1">
    <citation type="submission" date="2021-01" db="UniProtKB">
        <authorList>
            <consortium name="EnsemblMetazoa"/>
        </authorList>
    </citation>
    <scope>IDENTIFICATION</scope>
</reference>
<keyword evidence="3" id="KW-1185">Reference proteome</keyword>